<dbReference type="SUPFAM" id="SSF51120">
    <property type="entry name" value="beta-Roll"/>
    <property type="match status" value="1"/>
</dbReference>
<dbReference type="RefSeq" id="WP_038081438.1">
    <property type="nucleotide sequence ID" value="NZ_JHEG04000001.1"/>
</dbReference>
<dbReference type="InterPro" id="IPR036415">
    <property type="entry name" value="Lamin_tail_dom_sf"/>
</dbReference>
<dbReference type="PROSITE" id="PS51841">
    <property type="entry name" value="LTD"/>
    <property type="match status" value="1"/>
</dbReference>
<protein>
    <recommendedName>
        <fullName evidence="5">LTD domain-containing protein</fullName>
    </recommendedName>
</protein>
<reference evidence="7" key="1">
    <citation type="journal article" date="2015" name="Genome Announc.">
        <title>Draft Genome Sequence of Tolypothrix boutellei Strain VB521301.</title>
        <authorList>
            <person name="Chandrababunaidu M.M."/>
            <person name="Singh D."/>
            <person name="Sen D."/>
            <person name="Bhan S."/>
            <person name="Das S."/>
            <person name="Gupta A."/>
            <person name="Adhikary S.P."/>
            <person name="Tripathy S."/>
        </authorList>
    </citation>
    <scope>NUCLEOTIDE SEQUENCE</scope>
    <source>
        <strain evidence="7">VB521301</strain>
    </source>
</reference>
<dbReference type="InterPro" id="IPR003644">
    <property type="entry name" value="Calx_beta"/>
</dbReference>
<evidence type="ECO:0000313" key="7">
    <source>
        <dbReference type="EMBL" id="KIE10462.1"/>
    </source>
</evidence>
<feature type="region of interest" description="Disordered" evidence="4">
    <location>
        <begin position="835"/>
        <end position="857"/>
    </location>
</feature>
<dbReference type="PANTHER" id="PTHR46682">
    <property type="entry name" value="ADHESION G-PROTEIN COUPLED RECEPTOR V1"/>
    <property type="match status" value="1"/>
</dbReference>
<dbReference type="PRINTS" id="PR00313">
    <property type="entry name" value="CABNDNGRPT"/>
</dbReference>
<evidence type="ECO:0000256" key="2">
    <source>
        <dbReference type="ARBA" id="ARBA00022737"/>
    </source>
</evidence>
<sequence length="1523" mass="161508">MATTTFKPGDIAIVGYVSNGNPDLFSFVNLVSIPAGTIIYFTNNGWTGTGFNGVTSTNAVGGENLIRFTADSDIAAGTVIRNTDTSSNFTWTNSGAIGAGGDYGDLSLKESGDQIAIVQSTDSTNPLSNFTSIYQIDNTNFFENANSTTTGSIVAGLSEINKTAVLLKNQATSGVFDLRIFSSGTKQEWLEAISNSSNWKFGSDTSLPSGNITVSQTPNNPPTATDSVVTFSEDTAYTFTTADFKFADPDSGDTLKSVVITVLPTKGQLFLDNDNDGNQGTSEAIAQNQLIQVADFGKLKFKPAENANGDNYASFQFKVNDGKGISTSAYKMTLNVTPVNDPPTAANGTINLSEDSVYAFTNADFKFTSIDSNDSLQAVQITQLPSAGQLFLDENNNGNQDADEAVTPNKAIPVAELSKLKFKPASNANGDGYTSFQFKVSDGTEMSASAYTITVNVAAVNDAPTAENNTASLNEDNAYTFSAADFKFQDADTSNTLQSIQITQLPTFGQLFLDGNNNNQQDTGEAIITKGDTIQVSALGNLKFKPGTNGNGDNYSNFQFRVGDGTDFSASAYTMTFNVAAVNDAPSFIIGADRSVDASVGEQRVDAWATGFNPGGGTDELTQSLVAYNIVSNSNSVIFAVAPTIDTTGKLTYTPAASLGKTGTAIIGVTVQDNGGTDKGGIDTSTTQFFKITVNSNIAARDVVINEVAWMGTSADSNAEWIELYNTTSRDIDLGGWTLKSSSGGLNITIPTGTVIKGGQYFLLEGGNDETIKDISADLIFTGTLSNDGESLTLKTPDNVEIDTANGSGDVWPAGVYATSSPNVGISMERINSKQADTDSNWHNNNGVKRNGTDANGNPVYGTPKAANSFYIPPEVIVNLDPNLTTTEGGSTTSFTVKLRTIPTADVTIKLNSSNLQEGQLSTNSLTFTPNNWNIPQIVTITGQDDSMVDGNTDYKIVLEPTISTDPNYNNINPEDITLINNDNDILTVQIATLQSNVSETGSNQSSFRITRNSILGDLTVKLVATGTANQQDYSLSTNGLSVVIPKGQSFVDVNFTAIDDTIPELEETVQFTLASDNQYKVDPSKSSVALTIAANDPISYSLFTTTTKVTENGNPQLTFDVTRSGGIGIGSTVDYAFSGIAVFNKDYNNVLFAGTPITPSGTLSFAPGETTKSITLNIVDDSDFENQEDLVLTLKNPNLKAPPESSQISQAEAIVSITDNDSKPRIKIEDFTIKEGKTALITVSLSQESYEQVTVNYKTTDGTAKAGSDYKSIDLTPLIFNPGEVSKTIEVVAYRDFEFEESETFLVELSNARNASIEKNQAIGTISIPNLVQDTSNVNYLIGTDESDRILGADGDDIIIGGLEGDEIDAGEGNDTVFGDSINSVANSTSYLKDIIKGGNGSDRIFGGDGDDVLYGESGDDWIWGNDGQDRLWGGAGNDYLTGGLGNDTFVLAANEGTDTITDFRVGEDGIGLSGSLTYSALTVRQILDNTFIFDNSNQKILAILNGVQAATLQESVFTPAV</sequence>
<dbReference type="Gene3D" id="2.80.10.50">
    <property type="match status" value="2"/>
</dbReference>
<evidence type="ECO:0000313" key="6">
    <source>
        <dbReference type="EMBL" id="KAF3886434.1"/>
    </source>
</evidence>
<evidence type="ECO:0000256" key="1">
    <source>
        <dbReference type="ARBA" id="ARBA00022729"/>
    </source>
</evidence>
<dbReference type="SUPFAM" id="SSF74853">
    <property type="entry name" value="Lamin A/C globular tail domain"/>
    <property type="match status" value="1"/>
</dbReference>
<dbReference type="SMART" id="SM00237">
    <property type="entry name" value="Calx_beta"/>
    <property type="match status" value="3"/>
</dbReference>
<keyword evidence="3" id="KW-0106">Calcium</keyword>
<dbReference type="EMBL" id="JHEG02000048">
    <property type="protein sequence ID" value="KIE10462.1"/>
    <property type="molecule type" value="Genomic_DNA"/>
</dbReference>
<dbReference type="Pfam" id="PF00932">
    <property type="entry name" value="LTD"/>
    <property type="match status" value="1"/>
</dbReference>
<dbReference type="SUPFAM" id="SSF141072">
    <property type="entry name" value="CalX-like"/>
    <property type="match status" value="3"/>
</dbReference>
<evidence type="ECO:0000313" key="8">
    <source>
        <dbReference type="Proteomes" id="UP000029738"/>
    </source>
</evidence>
<reference evidence="6" key="2">
    <citation type="submission" date="2019-11" db="EMBL/GenBank/DDBJ databases">
        <title>Improved Assembly of Tolypothrix boutellei genome.</title>
        <authorList>
            <person name="Sarangi A.N."/>
            <person name="Mukherjee M."/>
            <person name="Ghosh S."/>
            <person name="Singh D."/>
            <person name="Das A."/>
            <person name="Kant S."/>
            <person name="Prusty A."/>
            <person name="Tripathy S."/>
        </authorList>
    </citation>
    <scope>NUCLEOTIDE SEQUENCE</scope>
    <source>
        <strain evidence="6">VB521301</strain>
    </source>
</reference>
<evidence type="ECO:0000259" key="5">
    <source>
        <dbReference type="PROSITE" id="PS51841"/>
    </source>
</evidence>
<accession>A0A0C1N720</accession>
<dbReference type="Gene3D" id="2.60.40.1260">
    <property type="entry name" value="Lamin Tail domain"/>
    <property type="match status" value="1"/>
</dbReference>
<dbReference type="GO" id="GO:0004930">
    <property type="term" value="F:G protein-coupled receptor activity"/>
    <property type="evidence" value="ECO:0007669"/>
    <property type="project" value="InterPro"/>
</dbReference>
<dbReference type="PROSITE" id="PS00330">
    <property type="entry name" value="HEMOLYSIN_CALCIUM"/>
    <property type="match status" value="2"/>
</dbReference>
<evidence type="ECO:0000256" key="3">
    <source>
        <dbReference type="ARBA" id="ARBA00022837"/>
    </source>
</evidence>
<dbReference type="GO" id="GO:0005509">
    <property type="term" value="F:calcium ion binding"/>
    <property type="evidence" value="ECO:0007669"/>
    <property type="project" value="InterPro"/>
</dbReference>
<dbReference type="Pfam" id="PF17803">
    <property type="entry name" value="Cadherin_4"/>
    <property type="match status" value="2"/>
</dbReference>
<dbReference type="Proteomes" id="UP000029738">
    <property type="component" value="Unassembled WGS sequence"/>
</dbReference>
<feature type="domain" description="LTD" evidence="5">
    <location>
        <begin position="690"/>
        <end position="810"/>
    </location>
</feature>
<dbReference type="OrthoDB" id="498673at2"/>
<name>A0A0C1N720_9CYAN</name>
<dbReference type="Gene3D" id="2.150.10.10">
    <property type="entry name" value="Serralysin-like metalloprotease, C-terminal"/>
    <property type="match status" value="1"/>
</dbReference>
<organism evidence="7">
    <name type="scientific">Tolypothrix bouteillei VB521301</name>
    <dbReference type="NCBI Taxonomy" id="1479485"/>
    <lineage>
        <taxon>Bacteria</taxon>
        <taxon>Bacillati</taxon>
        <taxon>Cyanobacteriota</taxon>
        <taxon>Cyanophyceae</taxon>
        <taxon>Nostocales</taxon>
        <taxon>Tolypothrichaceae</taxon>
        <taxon>Tolypothrix</taxon>
    </lineage>
</organism>
<dbReference type="InterPro" id="IPR018511">
    <property type="entry name" value="Hemolysin-typ_Ca-bd_CS"/>
</dbReference>
<dbReference type="Pfam" id="PF17963">
    <property type="entry name" value="Big_9"/>
    <property type="match status" value="1"/>
</dbReference>
<keyword evidence="8" id="KW-1185">Reference proteome</keyword>
<dbReference type="GO" id="GO:0016020">
    <property type="term" value="C:membrane"/>
    <property type="evidence" value="ECO:0007669"/>
    <property type="project" value="InterPro"/>
</dbReference>
<dbReference type="InterPro" id="IPR011049">
    <property type="entry name" value="Serralysin-like_metalloprot_C"/>
</dbReference>
<dbReference type="PANTHER" id="PTHR46682:SF1">
    <property type="entry name" value="ADHESION G-PROTEIN COUPLED RECEPTOR V1"/>
    <property type="match status" value="1"/>
</dbReference>
<dbReference type="InterPro" id="IPR038081">
    <property type="entry name" value="CalX-like_sf"/>
</dbReference>
<dbReference type="InterPro" id="IPR026919">
    <property type="entry name" value="ADGRV1"/>
</dbReference>
<gene>
    <name evidence="7" type="ORF">DA73_0218075</name>
    <name evidence="6" type="ORF">DA73_0400013830</name>
</gene>
<evidence type="ECO:0000256" key="4">
    <source>
        <dbReference type="SAM" id="MobiDB-lite"/>
    </source>
</evidence>
<dbReference type="Pfam" id="PF03160">
    <property type="entry name" value="Calx-beta"/>
    <property type="match status" value="2"/>
</dbReference>
<dbReference type="STRING" id="1479485.DA73_0218075"/>
<dbReference type="EMBL" id="JHEG04000001">
    <property type="protein sequence ID" value="KAF3886434.1"/>
    <property type="molecule type" value="Genomic_DNA"/>
</dbReference>
<comment type="caution">
    <text evidence="7">The sequence shown here is derived from an EMBL/GenBank/DDBJ whole genome shotgun (WGS) entry which is preliminary data.</text>
</comment>
<feature type="compositionally biased region" description="Polar residues" evidence="4">
    <location>
        <begin position="835"/>
        <end position="856"/>
    </location>
</feature>
<dbReference type="InterPro" id="IPR001322">
    <property type="entry name" value="Lamin_tail_dom"/>
</dbReference>
<proteinExistence type="predicted"/>
<keyword evidence="1" id="KW-0732">Signal</keyword>
<keyword evidence="2" id="KW-0677">Repeat</keyword>
<dbReference type="Gene3D" id="2.60.40.2030">
    <property type="match status" value="3"/>
</dbReference>
<dbReference type="Pfam" id="PF00353">
    <property type="entry name" value="HemolysinCabind"/>
    <property type="match status" value="2"/>
</dbReference>
<dbReference type="InterPro" id="IPR040853">
    <property type="entry name" value="RapA2_cadherin-like"/>
</dbReference>
<dbReference type="InterPro" id="IPR001343">
    <property type="entry name" value="Hemolysn_Ca-bd"/>
</dbReference>